<dbReference type="SMART" id="SM00993">
    <property type="entry name" value="YL1_C"/>
    <property type="match status" value="1"/>
</dbReference>
<gene>
    <name evidence="4" type="ORF">HGRIS_007306</name>
</gene>
<reference evidence="5" key="1">
    <citation type="submission" date="2024-06" db="EMBL/GenBank/DDBJ databases">
        <title>Multi-omics analyses provide insights into the biosynthesis of the anticancer antibiotic pleurotin in Hohenbuehelia grisea.</title>
        <authorList>
            <person name="Weaver J.A."/>
            <person name="Alberti F."/>
        </authorList>
    </citation>
    <scope>NUCLEOTIDE SEQUENCE [LARGE SCALE GENOMIC DNA]</scope>
    <source>
        <strain evidence="5">T-177</strain>
    </source>
</reference>
<evidence type="ECO:0000313" key="5">
    <source>
        <dbReference type="Proteomes" id="UP001556367"/>
    </source>
</evidence>
<feature type="region of interest" description="Disordered" evidence="2">
    <location>
        <begin position="47"/>
        <end position="116"/>
    </location>
</feature>
<dbReference type="PANTHER" id="PTHR13275:SF4">
    <property type="entry name" value="VACUOLAR PROTEIN SORTING-ASSOCIATED PROTEIN 72 HOMOLOG"/>
    <property type="match status" value="1"/>
</dbReference>
<sequence length="438" mass="49218">MAEQEDTLVQRRPRRSTAGNRMEAALAEMALEETKEIEDDKDFVVGKDEEDIFESDFESTDEEAPQAEDAGEQMVQEEEKREKRATRSRVEKVTAAAHERNKATFNPQAATSKPPPKLKVRIKRRVSLGIAVDAETGEALSEDKQAAGTKRQSKRRHTVLNTSATATRLKESKEKKAIAPKKKQVEARIFTQDELIARALDNEEGNIIEHRDYLQLEEEKRKRARVVRTAIAGPLLRWVSKAEEVKVSVVVDRPQNTNPYMAAYTTMASGQTPYAQYPYGYMTTTPYGQSSQPGSSANAQAAWIPYMQPAVQTQQTIERMEKFTKNYVIHELGQQDGVSKPKWNQSMAAMFGDDVDWSSLKVYSGKSRPLARIKHKCPITGKPARYLDPRTGVPFADAHAYQTLTRILNHEYVWNPALGCYVSHQPPSGSNDAAMDVS</sequence>
<feature type="compositionally biased region" description="Acidic residues" evidence="2">
    <location>
        <begin position="48"/>
        <end position="71"/>
    </location>
</feature>
<dbReference type="EMBL" id="JASNQZ010000011">
    <property type="protein sequence ID" value="KAL0950494.1"/>
    <property type="molecule type" value="Genomic_DNA"/>
</dbReference>
<evidence type="ECO:0000256" key="1">
    <source>
        <dbReference type="ARBA" id="ARBA00006832"/>
    </source>
</evidence>
<protein>
    <recommendedName>
        <fullName evidence="3">Vps72/YL1 C-terminal domain-containing protein</fullName>
    </recommendedName>
</protein>
<feature type="region of interest" description="Disordered" evidence="2">
    <location>
        <begin position="138"/>
        <end position="158"/>
    </location>
</feature>
<dbReference type="Pfam" id="PF08265">
    <property type="entry name" value="YL1_C"/>
    <property type="match status" value="1"/>
</dbReference>
<feature type="domain" description="Vps72/YL1 C-terminal" evidence="3">
    <location>
        <begin position="375"/>
        <end position="404"/>
    </location>
</feature>
<organism evidence="4 5">
    <name type="scientific">Hohenbuehelia grisea</name>
    <dbReference type="NCBI Taxonomy" id="104357"/>
    <lineage>
        <taxon>Eukaryota</taxon>
        <taxon>Fungi</taxon>
        <taxon>Dikarya</taxon>
        <taxon>Basidiomycota</taxon>
        <taxon>Agaricomycotina</taxon>
        <taxon>Agaricomycetes</taxon>
        <taxon>Agaricomycetidae</taxon>
        <taxon>Agaricales</taxon>
        <taxon>Pleurotineae</taxon>
        <taxon>Pleurotaceae</taxon>
        <taxon>Hohenbuehelia</taxon>
    </lineage>
</organism>
<evidence type="ECO:0000259" key="3">
    <source>
        <dbReference type="SMART" id="SM00993"/>
    </source>
</evidence>
<evidence type="ECO:0000313" key="4">
    <source>
        <dbReference type="EMBL" id="KAL0950494.1"/>
    </source>
</evidence>
<dbReference type="InterPro" id="IPR046757">
    <property type="entry name" value="YL1_N"/>
</dbReference>
<keyword evidence="5" id="KW-1185">Reference proteome</keyword>
<accession>A0ABR3J4C3</accession>
<dbReference type="Pfam" id="PF05764">
    <property type="entry name" value="YL1"/>
    <property type="match status" value="1"/>
</dbReference>
<comment type="similarity">
    <text evidence="1">Belongs to the VPS72/YL1 family.</text>
</comment>
<proteinExistence type="inferred from homology"/>
<feature type="region of interest" description="Disordered" evidence="2">
    <location>
        <begin position="1"/>
        <end position="21"/>
    </location>
</feature>
<evidence type="ECO:0000256" key="2">
    <source>
        <dbReference type="SAM" id="MobiDB-lite"/>
    </source>
</evidence>
<name>A0ABR3J4C3_9AGAR</name>
<dbReference type="InterPro" id="IPR013272">
    <property type="entry name" value="Vps72/YL1_C"/>
</dbReference>
<comment type="caution">
    <text evidence="4">The sequence shown here is derived from an EMBL/GenBank/DDBJ whole genome shotgun (WGS) entry which is preliminary data.</text>
</comment>
<dbReference type="Proteomes" id="UP001556367">
    <property type="component" value="Unassembled WGS sequence"/>
</dbReference>
<feature type="compositionally biased region" description="Basic and acidic residues" evidence="2">
    <location>
        <begin position="88"/>
        <end position="102"/>
    </location>
</feature>
<dbReference type="PANTHER" id="PTHR13275">
    <property type="entry name" value="YL-1 PROTEIN TRANSCRIPTION FACTOR-LIKE 1"/>
    <property type="match status" value="1"/>
</dbReference>